<evidence type="ECO:0000259" key="1">
    <source>
        <dbReference type="Pfam" id="PF01872"/>
    </source>
</evidence>
<evidence type="ECO:0000313" key="2">
    <source>
        <dbReference type="EMBL" id="TKA02902.1"/>
    </source>
</evidence>
<dbReference type="SUPFAM" id="SSF53597">
    <property type="entry name" value="Dihydrofolate reductase-like"/>
    <property type="match status" value="1"/>
</dbReference>
<dbReference type="Proteomes" id="UP000305778">
    <property type="component" value="Unassembled WGS sequence"/>
</dbReference>
<dbReference type="AlphaFoldDB" id="A0A4U0S243"/>
<reference evidence="2 3" key="1">
    <citation type="submission" date="2019-04" db="EMBL/GenBank/DDBJ databases">
        <title>Streptomyces oryziradicis sp. nov., a novel actinomycete isolated from rhizosphere soil of rice (Oryza sativa L.).</title>
        <authorList>
            <person name="Li C."/>
        </authorList>
    </citation>
    <scope>NUCLEOTIDE SEQUENCE [LARGE SCALE GENOMIC DNA]</scope>
    <source>
        <strain evidence="2 3">NEAU-C40</strain>
    </source>
</reference>
<dbReference type="GO" id="GO:0009231">
    <property type="term" value="P:riboflavin biosynthetic process"/>
    <property type="evidence" value="ECO:0007669"/>
    <property type="project" value="InterPro"/>
</dbReference>
<feature type="domain" description="Bacterial bifunctional deaminase-reductase C-terminal" evidence="1">
    <location>
        <begin position="23"/>
        <end position="207"/>
    </location>
</feature>
<gene>
    <name evidence="2" type="ORF">FCI23_38345</name>
</gene>
<dbReference type="GO" id="GO:0008703">
    <property type="term" value="F:5-amino-6-(5-phosphoribosylamino)uracil reductase activity"/>
    <property type="evidence" value="ECO:0007669"/>
    <property type="project" value="InterPro"/>
</dbReference>
<evidence type="ECO:0000313" key="3">
    <source>
        <dbReference type="Proteomes" id="UP000305778"/>
    </source>
</evidence>
<dbReference type="EMBL" id="SUMC01000061">
    <property type="protein sequence ID" value="TKA02902.1"/>
    <property type="molecule type" value="Genomic_DNA"/>
</dbReference>
<proteinExistence type="predicted"/>
<protein>
    <submittedName>
        <fullName evidence="2">Deaminase</fullName>
    </submittedName>
</protein>
<name>A0A4U0S243_9ACTN</name>
<accession>A0A4U0S243</accession>
<organism evidence="2 3">
    <name type="scientific">Actinacidiphila oryziradicis</name>
    <dbReference type="NCBI Taxonomy" id="2571141"/>
    <lineage>
        <taxon>Bacteria</taxon>
        <taxon>Bacillati</taxon>
        <taxon>Actinomycetota</taxon>
        <taxon>Actinomycetes</taxon>
        <taxon>Kitasatosporales</taxon>
        <taxon>Streptomycetaceae</taxon>
        <taxon>Actinacidiphila</taxon>
    </lineage>
</organism>
<dbReference type="OrthoDB" id="7949219at2"/>
<keyword evidence="3" id="KW-1185">Reference proteome</keyword>
<dbReference type="Gene3D" id="3.40.430.10">
    <property type="entry name" value="Dihydrofolate Reductase, subunit A"/>
    <property type="match status" value="1"/>
</dbReference>
<comment type="caution">
    <text evidence="2">The sequence shown here is derived from an EMBL/GenBank/DDBJ whole genome shotgun (WGS) entry which is preliminary data.</text>
</comment>
<dbReference type="Pfam" id="PF01872">
    <property type="entry name" value="RibD_C"/>
    <property type="match status" value="1"/>
</dbReference>
<sequence>MHRHGQAACHVRPEGRDRPMSRLIVQMQMSIDGFVDSDVPGSRWQLWDWGPNWTWSADARARFNALFASASGILLSRPMAGEGYLTHWRRTAEQHPDEPDYEFAARIGRLPKFVVTEHHVADQPGTKVINGSFAEAVRQAKHAVDGNLICFGGAGFVAALLQHHLVDELQLYVNPGLAGHGARIFGDTLARDRFTLLDATPTACGILITRWNPTRPEHPSDVAAVELPAWEGIE</sequence>
<dbReference type="InterPro" id="IPR002734">
    <property type="entry name" value="RibDG_C"/>
</dbReference>
<dbReference type="InterPro" id="IPR024072">
    <property type="entry name" value="DHFR-like_dom_sf"/>
</dbReference>